<accession>A0A1J4K1U0</accession>
<gene>
    <name evidence="1" type="ORF">TRFO_05936</name>
</gene>
<evidence type="ECO:0000313" key="1">
    <source>
        <dbReference type="EMBL" id="OHT05359.1"/>
    </source>
</evidence>
<reference evidence="1" key="1">
    <citation type="submission" date="2016-10" db="EMBL/GenBank/DDBJ databases">
        <authorList>
            <person name="Benchimol M."/>
            <person name="Almeida L.G."/>
            <person name="Vasconcelos A.T."/>
            <person name="Perreira-Neves A."/>
            <person name="Rosa I.A."/>
            <person name="Tasca T."/>
            <person name="Bogo M.R."/>
            <person name="de Souza W."/>
        </authorList>
    </citation>
    <scope>NUCLEOTIDE SEQUENCE [LARGE SCALE GENOMIC DNA]</scope>
    <source>
        <strain evidence="1">K</strain>
    </source>
</reference>
<evidence type="ECO:0000313" key="2">
    <source>
        <dbReference type="Proteomes" id="UP000179807"/>
    </source>
</evidence>
<dbReference type="GeneID" id="94827499"/>
<dbReference type="Gene3D" id="1.20.1270.60">
    <property type="entry name" value="Arfaptin homology (AH) domain/BAR domain"/>
    <property type="match status" value="1"/>
</dbReference>
<dbReference type="EMBL" id="MLAK01000760">
    <property type="protein sequence ID" value="OHT05359.1"/>
    <property type="molecule type" value="Genomic_DNA"/>
</dbReference>
<dbReference type="InterPro" id="IPR027267">
    <property type="entry name" value="AH/BAR_dom_sf"/>
</dbReference>
<keyword evidence="2" id="KW-1185">Reference proteome</keyword>
<sequence length="315" mass="35887">MKNFWKKTKKSVTLGMAKVVDGVSSDAKKKETDDPAFFEQSERLRVMREQCTKITRALYALGKEIENLANVYSAAANTISDIITPDCQPYYQYSSQSQEGINEVHTYARNFSSYYLKNDELRPLNDMNDEIERLKILREKRKKNKVLLQQEEGHLKTAQSKNKDVDAHVEKTRMRREKFEKYNSEFLSGVSTLYDNRNEIYGHAFNIYQFYLTELVELQQKCIGGRLEDFPFESLQGQVTSCSAKPQLNLTSSQGQFNLTSPSPSQSTITPTYVPPQNTSVPTVQPVVVETNIPLNPYSAADQSVLPNTSGDFPM</sequence>
<dbReference type="VEuPathDB" id="TrichDB:TRFO_05936"/>
<dbReference type="AlphaFoldDB" id="A0A1J4K1U0"/>
<organism evidence="1 2">
    <name type="scientific">Tritrichomonas foetus</name>
    <dbReference type="NCBI Taxonomy" id="1144522"/>
    <lineage>
        <taxon>Eukaryota</taxon>
        <taxon>Metamonada</taxon>
        <taxon>Parabasalia</taxon>
        <taxon>Tritrichomonadida</taxon>
        <taxon>Tritrichomonadidae</taxon>
        <taxon>Tritrichomonas</taxon>
    </lineage>
</organism>
<protein>
    <recommendedName>
        <fullName evidence="3">BAR domain-containing protein</fullName>
    </recommendedName>
</protein>
<name>A0A1J4K1U0_9EUKA</name>
<proteinExistence type="predicted"/>
<dbReference type="Proteomes" id="UP000179807">
    <property type="component" value="Unassembled WGS sequence"/>
</dbReference>
<dbReference type="SUPFAM" id="SSF103657">
    <property type="entry name" value="BAR/IMD domain-like"/>
    <property type="match status" value="1"/>
</dbReference>
<dbReference type="RefSeq" id="XP_068358495.1">
    <property type="nucleotide sequence ID" value="XM_068492795.1"/>
</dbReference>
<comment type="caution">
    <text evidence="1">The sequence shown here is derived from an EMBL/GenBank/DDBJ whole genome shotgun (WGS) entry which is preliminary data.</text>
</comment>
<evidence type="ECO:0008006" key="3">
    <source>
        <dbReference type="Google" id="ProtNLM"/>
    </source>
</evidence>